<reference evidence="1" key="1">
    <citation type="journal article" date="2023" name="Plant J.">
        <title>The genome of the king protea, Protea cynaroides.</title>
        <authorList>
            <person name="Chang J."/>
            <person name="Duong T.A."/>
            <person name="Schoeman C."/>
            <person name="Ma X."/>
            <person name="Roodt D."/>
            <person name="Barker N."/>
            <person name="Li Z."/>
            <person name="Van de Peer Y."/>
            <person name="Mizrachi E."/>
        </authorList>
    </citation>
    <scope>NUCLEOTIDE SEQUENCE</scope>
    <source>
        <tissue evidence="1">Young leaves</tissue>
    </source>
</reference>
<protein>
    <submittedName>
        <fullName evidence="1">Uncharacterized protein</fullName>
    </submittedName>
</protein>
<organism evidence="1 2">
    <name type="scientific">Protea cynaroides</name>
    <dbReference type="NCBI Taxonomy" id="273540"/>
    <lineage>
        <taxon>Eukaryota</taxon>
        <taxon>Viridiplantae</taxon>
        <taxon>Streptophyta</taxon>
        <taxon>Embryophyta</taxon>
        <taxon>Tracheophyta</taxon>
        <taxon>Spermatophyta</taxon>
        <taxon>Magnoliopsida</taxon>
        <taxon>Proteales</taxon>
        <taxon>Proteaceae</taxon>
        <taxon>Protea</taxon>
    </lineage>
</organism>
<proteinExistence type="predicted"/>
<sequence>MLEKQPKNKTNFNLILHRESSTMGILKKSPEKRADAMPQKEAWWRPSDDCHVIFHRSNGCILLRRIWGEKDLLHQILFSPFRFRSHFFLNEINPQSSLCRERREETRRQLGRREQTTENDGALFFGFSEISEKNTPSQGRGSLLYLHGRRSFAL</sequence>
<evidence type="ECO:0000313" key="2">
    <source>
        <dbReference type="Proteomes" id="UP001141806"/>
    </source>
</evidence>
<name>A0A9Q0GXK6_9MAGN</name>
<dbReference type="EMBL" id="JAMYWD010000011">
    <property type="protein sequence ID" value="KAJ4954340.1"/>
    <property type="molecule type" value="Genomic_DNA"/>
</dbReference>
<accession>A0A9Q0GXK6</accession>
<keyword evidence="2" id="KW-1185">Reference proteome</keyword>
<dbReference type="AlphaFoldDB" id="A0A9Q0GXK6"/>
<comment type="caution">
    <text evidence="1">The sequence shown here is derived from an EMBL/GenBank/DDBJ whole genome shotgun (WGS) entry which is preliminary data.</text>
</comment>
<gene>
    <name evidence="1" type="ORF">NE237_011123</name>
</gene>
<dbReference type="Proteomes" id="UP001141806">
    <property type="component" value="Unassembled WGS sequence"/>
</dbReference>
<evidence type="ECO:0000313" key="1">
    <source>
        <dbReference type="EMBL" id="KAJ4954340.1"/>
    </source>
</evidence>